<keyword evidence="2" id="KW-1185">Reference proteome</keyword>
<evidence type="ECO:0000313" key="2">
    <source>
        <dbReference type="Proteomes" id="UP001158067"/>
    </source>
</evidence>
<dbReference type="Proteomes" id="UP001158067">
    <property type="component" value="Unassembled WGS sequence"/>
</dbReference>
<sequence length="51" mass="6193">MQRAFFIKGRRIKNDIHVDRTDMALHRKMYFWNPSANNDKLTAFVQQRRGL</sequence>
<evidence type="ECO:0000313" key="1">
    <source>
        <dbReference type="EMBL" id="SMP57260.1"/>
    </source>
</evidence>
<organism evidence="1 2">
    <name type="scientific">Neorhodopirellula lusitana</name>
    <dbReference type="NCBI Taxonomy" id="445327"/>
    <lineage>
        <taxon>Bacteria</taxon>
        <taxon>Pseudomonadati</taxon>
        <taxon>Planctomycetota</taxon>
        <taxon>Planctomycetia</taxon>
        <taxon>Pirellulales</taxon>
        <taxon>Pirellulaceae</taxon>
        <taxon>Neorhodopirellula</taxon>
    </lineage>
</organism>
<name>A0ABY1Q2K1_9BACT</name>
<comment type="caution">
    <text evidence="1">The sequence shown here is derived from an EMBL/GenBank/DDBJ whole genome shotgun (WGS) entry which is preliminary data.</text>
</comment>
<protein>
    <submittedName>
        <fullName evidence="1">Uncharacterized protein</fullName>
    </submittedName>
</protein>
<reference evidence="1 2" key="1">
    <citation type="submission" date="2017-05" db="EMBL/GenBank/DDBJ databases">
        <authorList>
            <person name="Varghese N."/>
            <person name="Submissions S."/>
        </authorList>
    </citation>
    <scope>NUCLEOTIDE SEQUENCE [LARGE SCALE GENOMIC DNA]</scope>
    <source>
        <strain evidence="1 2">DSM 25457</strain>
    </source>
</reference>
<gene>
    <name evidence="1" type="ORF">SAMN06265222_105293</name>
</gene>
<accession>A0ABY1Q2K1</accession>
<proteinExistence type="predicted"/>
<dbReference type="EMBL" id="FXUG01000005">
    <property type="protein sequence ID" value="SMP57260.1"/>
    <property type="molecule type" value="Genomic_DNA"/>
</dbReference>